<name>A0A9N9ZWI9_BEMTA</name>
<dbReference type="AlphaFoldDB" id="A0A9N9ZWI9"/>
<dbReference type="Gene3D" id="2.60.120.200">
    <property type="match status" value="1"/>
</dbReference>
<organism evidence="2 3">
    <name type="scientific">Bemisia tabaci</name>
    <name type="common">Sweetpotato whitefly</name>
    <name type="synonym">Aleurodes tabaci</name>
    <dbReference type="NCBI Taxonomy" id="7038"/>
    <lineage>
        <taxon>Eukaryota</taxon>
        <taxon>Metazoa</taxon>
        <taxon>Ecdysozoa</taxon>
        <taxon>Arthropoda</taxon>
        <taxon>Hexapoda</taxon>
        <taxon>Insecta</taxon>
        <taxon>Pterygota</taxon>
        <taxon>Neoptera</taxon>
        <taxon>Paraneoptera</taxon>
        <taxon>Hemiptera</taxon>
        <taxon>Sternorrhyncha</taxon>
        <taxon>Aleyrodoidea</taxon>
        <taxon>Aleyrodidae</taxon>
        <taxon>Aleyrodinae</taxon>
        <taxon>Bemisia</taxon>
    </lineage>
</organism>
<feature type="compositionally biased region" description="Low complexity" evidence="1">
    <location>
        <begin position="518"/>
        <end position="540"/>
    </location>
</feature>
<dbReference type="SUPFAM" id="SSF49899">
    <property type="entry name" value="Concanavalin A-like lectins/glucanases"/>
    <property type="match status" value="1"/>
</dbReference>
<feature type="region of interest" description="Disordered" evidence="1">
    <location>
        <begin position="513"/>
        <end position="540"/>
    </location>
</feature>
<evidence type="ECO:0000313" key="2">
    <source>
        <dbReference type="EMBL" id="CAH0380599.1"/>
    </source>
</evidence>
<feature type="region of interest" description="Disordered" evidence="1">
    <location>
        <begin position="433"/>
        <end position="453"/>
    </location>
</feature>
<evidence type="ECO:0000313" key="3">
    <source>
        <dbReference type="Proteomes" id="UP001152759"/>
    </source>
</evidence>
<dbReference type="Proteomes" id="UP001152759">
    <property type="component" value="Chromosome 1"/>
</dbReference>
<dbReference type="InterPro" id="IPR013320">
    <property type="entry name" value="ConA-like_dom_sf"/>
</dbReference>
<feature type="region of interest" description="Disordered" evidence="1">
    <location>
        <begin position="323"/>
        <end position="366"/>
    </location>
</feature>
<dbReference type="EMBL" id="OU963862">
    <property type="protein sequence ID" value="CAH0380599.1"/>
    <property type="molecule type" value="Genomic_DNA"/>
</dbReference>
<sequence>MICDLRELFSIAAKNVDDADNIQSFALPGQVGGENILSGETGQRWSAHTASKHMGLKAPLFDAAIQDPNASSNNRAKHGVVGGKLISAPARLQEYFAHCAKQCDFGIKIGNNEKRAKVFMESESKRRKQKCHPQRSMPAWCLIYLKFVIVIAGENVWSLAESISKGNATSVRSPNPSSDQASIKEPIGLRKIQFSNSSFQLPNLTLQPKLLMSMCLKMLKFDPTGDSKNSDGILKWWISDGGTSIQFWLKDKLVMKNEVKLGDGKWRHICQNWEGSSGHWTLHISGLKSLTGKVDEQSRNWTLPGTGAVRISSENGGEVYGFTLARQDTNGTRKRGARHTDGRNSTSPAGTEDPESAVEAEKPEKLPETAEALFWNRGSSRQVETRASSIGRVAAFLTRVIAFAIIPAMAIVNEMRKSRAKSNEVKNLDSQDDDLTFKLNDPTPGTTRAPEKITSTTPFNFEAFDSDFEKGNFGSVDAGNVNNAKNTGPNAIDPFFANDDDYFRSAENKHVARASGVTSTSTSNQTRTSRSYSSQCQSSRLVQHSHRDNVTAASAMDDLPLLGSYCCWSDPPSENVIVSWFHTPLRSSHAVKLLDISKSSCGVY</sequence>
<protein>
    <submittedName>
        <fullName evidence="2">Uncharacterized protein</fullName>
    </submittedName>
</protein>
<accession>A0A9N9ZWI9</accession>
<reference evidence="2" key="1">
    <citation type="submission" date="2021-12" db="EMBL/GenBank/DDBJ databases">
        <authorList>
            <person name="King R."/>
        </authorList>
    </citation>
    <scope>NUCLEOTIDE SEQUENCE</scope>
</reference>
<keyword evidence="3" id="KW-1185">Reference proteome</keyword>
<proteinExistence type="predicted"/>
<evidence type="ECO:0000256" key="1">
    <source>
        <dbReference type="SAM" id="MobiDB-lite"/>
    </source>
</evidence>
<gene>
    <name evidence="2" type="ORF">BEMITA_LOCUS334</name>
</gene>